<comment type="caution">
    <text evidence="2">The sequence shown here is derived from an EMBL/GenBank/DDBJ whole genome shotgun (WGS) entry which is preliminary data.</text>
</comment>
<keyword evidence="1" id="KW-0472">Membrane</keyword>
<name>A0ABU8EJJ3_9BACL</name>
<feature type="transmembrane region" description="Helical" evidence="1">
    <location>
        <begin position="128"/>
        <end position="144"/>
    </location>
</feature>
<reference evidence="2 3" key="1">
    <citation type="submission" date="2023-12" db="EMBL/GenBank/DDBJ databases">
        <authorList>
            <person name="Easwaran N."/>
            <person name="Lazarus H.P.S."/>
        </authorList>
    </citation>
    <scope>NUCLEOTIDE SEQUENCE [LARGE SCALE GENOMIC DNA]</scope>
    <source>
        <strain evidence="2 3">VIT-2023</strain>
    </source>
</reference>
<dbReference type="RefSeq" id="WP_195865781.1">
    <property type="nucleotide sequence ID" value="NZ_JBAWKY010000003.1"/>
</dbReference>
<feature type="transmembrane region" description="Helical" evidence="1">
    <location>
        <begin position="12"/>
        <end position="35"/>
    </location>
</feature>
<evidence type="ECO:0000313" key="3">
    <source>
        <dbReference type="Proteomes" id="UP001387110"/>
    </source>
</evidence>
<keyword evidence="3" id="KW-1185">Reference proteome</keyword>
<accession>A0ABU8EJJ3</accession>
<feature type="transmembrane region" description="Helical" evidence="1">
    <location>
        <begin position="151"/>
        <end position="170"/>
    </location>
</feature>
<keyword evidence="1" id="KW-0812">Transmembrane</keyword>
<dbReference type="Proteomes" id="UP001387110">
    <property type="component" value="Unassembled WGS sequence"/>
</dbReference>
<proteinExistence type="predicted"/>
<evidence type="ECO:0000256" key="1">
    <source>
        <dbReference type="SAM" id="Phobius"/>
    </source>
</evidence>
<dbReference type="EMBL" id="JBAWKY010000003">
    <property type="protein sequence ID" value="MEI4463027.1"/>
    <property type="molecule type" value="Genomic_DNA"/>
</dbReference>
<evidence type="ECO:0000313" key="2">
    <source>
        <dbReference type="EMBL" id="MEI4463027.1"/>
    </source>
</evidence>
<sequence>MRDEYLHIERFAISYVWFAAILAFLLLLGSIWLLLRMRPPEWILNSFILYVVIWKFSYALFHLSYVIDMPASLFFFHGGYRGQFLALFGLLMYWNKVVSNSFKRHLPYFVVLYLIQFEMLLAAIYQNLSLLLVNLLFLIILLFVHHQASTIAFEWILVLFLLYLIATHLVEPFDEKQILFQLVFISTAYFPIRFRKGGTHPDASP</sequence>
<organism evidence="2 3">
    <name type="scientific">Exiguobacterium indicum</name>
    <dbReference type="NCBI Taxonomy" id="296995"/>
    <lineage>
        <taxon>Bacteria</taxon>
        <taxon>Bacillati</taxon>
        <taxon>Bacillota</taxon>
        <taxon>Bacilli</taxon>
        <taxon>Bacillales</taxon>
        <taxon>Bacillales Family XII. Incertae Sedis</taxon>
        <taxon>Exiguobacterium</taxon>
    </lineage>
</organism>
<feature type="transmembrane region" description="Helical" evidence="1">
    <location>
        <begin position="47"/>
        <end position="67"/>
    </location>
</feature>
<feature type="transmembrane region" description="Helical" evidence="1">
    <location>
        <begin position="73"/>
        <end position="94"/>
    </location>
</feature>
<gene>
    <name evidence="2" type="ORF">SZL87_11365</name>
</gene>
<protein>
    <submittedName>
        <fullName evidence="2">Uncharacterized protein</fullName>
    </submittedName>
</protein>
<keyword evidence="1" id="KW-1133">Transmembrane helix</keyword>